<keyword evidence="9" id="KW-0808">Transferase</keyword>
<comment type="caution">
    <text evidence="25">The sequence shown here is derived from an EMBL/GenBank/DDBJ whole genome shotgun (WGS) entry which is preliminary data.</text>
</comment>
<evidence type="ECO:0000256" key="18">
    <source>
        <dbReference type="ARBA" id="ARBA00023170"/>
    </source>
</evidence>
<dbReference type="Gene3D" id="3.30.200.20">
    <property type="entry name" value="Phosphorylase Kinase, domain 1"/>
    <property type="match status" value="1"/>
</dbReference>
<evidence type="ECO:0000313" key="26">
    <source>
        <dbReference type="Proteomes" id="UP000306102"/>
    </source>
</evidence>
<keyword evidence="11" id="KW-0732">Signal</keyword>
<evidence type="ECO:0000256" key="8">
    <source>
        <dbReference type="ARBA" id="ARBA00022614"/>
    </source>
</evidence>
<dbReference type="PROSITE" id="PS51450">
    <property type="entry name" value="LRR"/>
    <property type="match status" value="1"/>
</dbReference>
<keyword evidence="14" id="KW-0418">Kinase</keyword>
<dbReference type="InterPro" id="IPR000719">
    <property type="entry name" value="Prot_kinase_dom"/>
</dbReference>
<evidence type="ECO:0000256" key="22">
    <source>
        <dbReference type="PROSITE-ProRule" id="PRU10141"/>
    </source>
</evidence>
<comment type="catalytic activity">
    <reaction evidence="21">
        <text>L-seryl-[protein] + ATP = O-phospho-L-seryl-[protein] + ADP + H(+)</text>
        <dbReference type="Rhea" id="RHEA:17989"/>
        <dbReference type="Rhea" id="RHEA-COMP:9863"/>
        <dbReference type="Rhea" id="RHEA-COMP:11604"/>
        <dbReference type="ChEBI" id="CHEBI:15378"/>
        <dbReference type="ChEBI" id="CHEBI:29999"/>
        <dbReference type="ChEBI" id="CHEBI:30616"/>
        <dbReference type="ChEBI" id="CHEBI:83421"/>
        <dbReference type="ChEBI" id="CHEBI:456216"/>
        <dbReference type="EC" id="2.7.11.1"/>
    </reaction>
</comment>
<dbReference type="FunFam" id="3.80.10.10:FF:000288">
    <property type="entry name" value="LRR receptor-like serine/threonine-protein kinase EFR"/>
    <property type="match status" value="1"/>
</dbReference>
<dbReference type="GO" id="GO:0051707">
    <property type="term" value="P:response to other organism"/>
    <property type="evidence" value="ECO:0007669"/>
    <property type="project" value="UniProtKB-ARBA"/>
</dbReference>
<evidence type="ECO:0000256" key="1">
    <source>
        <dbReference type="ARBA" id="ARBA00004251"/>
    </source>
</evidence>
<dbReference type="InterPro" id="IPR017441">
    <property type="entry name" value="Protein_kinase_ATP_BS"/>
</dbReference>
<dbReference type="InterPro" id="IPR013210">
    <property type="entry name" value="LRR_N_plant-typ"/>
</dbReference>
<dbReference type="GO" id="GO:0005524">
    <property type="term" value="F:ATP binding"/>
    <property type="evidence" value="ECO:0007669"/>
    <property type="project" value="UniProtKB-UniRule"/>
</dbReference>
<keyword evidence="8" id="KW-0433">Leucine-rich repeat</keyword>
<name>A0A4S4D7V6_CAMSN</name>
<evidence type="ECO:0000256" key="17">
    <source>
        <dbReference type="ARBA" id="ARBA00023136"/>
    </source>
</evidence>
<evidence type="ECO:0000256" key="6">
    <source>
        <dbReference type="ARBA" id="ARBA00022527"/>
    </source>
</evidence>
<dbReference type="InterPro" id="IPR011009">
    <property type="entry name" value="Kinase-like_dom_sf"/>
</dbReference>
<dbReference type="EC" id="2.7.11.1" evidence="4"/>
<dbReference type="PROSITE" id="PS00108">
    <property type="entry name" value="PROTEIN_KINASE_ST"/>
    <property type="match status" value="1"/>
</dbReference>
<evidence type="ECO:0000256" key="19">
    <source>
        <dbReference type="ARBA" id="ARBA00023180"/>
    </source>
</evidence>
<dbReference type="STRING" id="542762.A0A4S4D7V6"/>
<keyword evidence="26" id="KW-1185">Reference proteome</keyword>
<evidence type="ECO:0000256" key="23">
    <source>
        <dbReference type="SAM" id="Phobius"/>
    </source>
</evidence>
<evidence type="ECO:0000256" key="20">
    <source>
        <dbReference type="ARBA" id="ARBA00047899"/>
    </source>
</evidence>
<dbReference type="InterPro" id="IPR008271">
    <property type="entry name" value="Ser/Thr_kinase_AS"/>
</dbReference>
<evidence type="ECO:0000259" key="24">
    <source>
        <dbReference type="PROSITE" id="PS50011"/>
    </source>
</evidence>
<dbReference type="InterPro" id="IPR032675">
    <property type="entry name" value="LRR_dom_sf"/>
</dbReference>
<dbReference type="AlphaFoldDB" id="A0A4S4D7V6"/>
<evidence type="ECO:0000256" key="5">
    <source>
        <dbReference type="ARBA" id="ARBA00022475"/>
    </source>
</evidence>
<organism evidence="25 26">
    <name type="scientific">Camellia sinensis var. sinensis</name>
    <name type="common">China tea</name>
    <dbReference type="NCBI Taxonomy" id="542762"/>
    <lineage>
        <taxon>Eukaryota</taxon>
        <taxon>Viridiplantae</taxon>
        <taxon>Streptophyta</taxon>
        <taxon>Embryophyta</taxon>
        <taxon>Tracheophyta</taxon>
        <taxon>Spermatophyta</taxon>
        <taxon>Magnoliopsida</taxon>
        <taxon>eudicotyledons</taxon>
        <taxon>Gunneridae</taxon>
        <taxon>Pentapetalae</taxon>
        <taxon>asterids</taxon>
        <taxon>Ericales</taxon>
        <taxon>Theaceae</taxon>
        <taxon>Camellia</taxon>
    </lineage>
</organism>
<keyword evidence="7" id="KW-0597">Phosphoprotein</keyword>
<dbReference type="SUPFAM" id="SSF56112">
    <property type="entry name" value="Protein kinase-like (PK-like)"/>
    <property type="match status" value="1"/>
</dbReference>
<dbReference type="SMART" id="SM00220">
    <property type="entry name" value="S_TKc"/>
    <property type="match status" value="1"/>
</dbReference>
<comment type="similarity">
    <text evidence="2">Belongs to the protein kinase superfamily. Ser/Thr protein kinase family.</text>
</comment>
<feature type="domain" description="Protein kinase" evidence="24">
    <location>
        <begin position="787"/>
        <end position="1088"/>
    </location>
</feature>
<gene>
    <name evidence="25" type="ORF">TEA_001165</name>
</gene>
<feature type="binding site" evidence="22">
    <location>
        <position position="814"/>
    </location>
    <ligand>
        <name>ATP</name>
        <dbReference type="ChEBI" id="CHEBI:30616"/>
    </ligand>
</feature>
<sequence>MFLSLFMLRNYWDCLLPPFWALVLAAGAGLSYNGNGGCIMLFCIMKLTTDCRTLVPYPLISDFGVSVDNLGLAEIISTTLPGHVTSRLTLRHHLGHVLLFTKCFPTHSSRLMGNETDRLSLLAIKAKIIEDPLYVLSSWNDSIHFCQWQGVTCSRRHQRVTALDLHSQELVGSISPHLGNLSFLRELLIQNNSFGDEIPPEIGRLPRLQILQLSNNLIGGQIPINISRCANLISIDFSHNGLVGEVPAELGSLSKLEIIITEANNLRGSISPFANLSSLRDLYLDNNYFDGSIPGGFDRLKNLQTLALGINRLSGVIPASLFNHSSLTTFDVTVNQIQGSLPWDLGITLPNLELFGINENQFTGSIPVSISNASKLYSLEMVQNKLTGKIPNLSRLQNLERLLLANNQLGSGVADDLNFISSLINATNLHRLEVNINNFGCKFPEYIGNLSRNLEYLNLDHNHIFGIIPPGILNLVGLQSLNMQFNQFTGTIPREIGKLQNLHRLNLDDNSLSGNIPSSLGNLSFLSILALRINNFHGSIPPSLGNCSNLQILLLSQNNLTGAIPKQVVSISSLSMSLDLSQNQLSGFLPTEVANLINLGYLDVSYNLLSSEIPNTLGSCTSLETLHLGNNFFNETSPSSLSFLRGLVELGLANNNLCGEIPMYLENFILLQNLNLSFNNFEGVVPTQGVFSNASAISVVGNSKLCGGVAELKLPKCNLKVDEKRRSNSALALALSIPFGFVGLALMGCVLYLCWFRKRRKDTPSYSSKNLLPRVSYQTLVKATDGFSSFNLIGVGSFGSVYKGVIDGRIVAVKVLKILQHRASKSFVSECEALRNIRHRNLVKVLTTCSTIDYQGHDFKALVYEFMVNGNLEEWLHQNCNEDLSNEEFKQLNLLQRLNIIIDVACALNYLHNQAQFPIVHCDLKPSNILLDKDMTGHVGDFGLAKFLADHATDGLSTNETSSIGIRGTIGYTAPEYGMGCEVSAYGDIYSFGILVLEMFTGKRPTNEMFKDGLSLHGFVKEALPCSVSQISDPTLFKIEGEGEESFIRGEKIVKCLSLILEIGVHCSSELPRERMDINDVAANLHFIKDTLLGFEIH</sequence>
<keyword evidence="5" id="KW-1003">Cell membrane</keyword>
<comment type="subcellular location">
    <subcellularLocation>
        <location evidence="1">Cell membrane</location>
        <topology evidence="1">Single-pass type I membrane protein</topology>
    </subcellularLocation>
</comment>
<reference evidence="25 26" key="1">
    <citation type="journal article" date="2018" name="Proc. Natl. Acad. Sci. U.S.A.">
        <title>Draft genome sequence of Camellia sinensis var. sinensis provides insights into the evolution of the tea genome and tea quality.</title>
        <authorList>
            <person name="Wei C."/>
            <person name="Yang H."/>
            <person name="Wang S."/>
            <person name="Zhao J."/>
            <person name="Liu C."/>
            <person name="Gao L."/>
            <person name="Xia E."/>
            <person name="Lu Y."/>
            <person name="Tai Y."/>
            <person name="She G."/>
            <person name="Sun J."/>
            <person name="Cao H."/>
            <person name="Tong W."/>
            <person name="Gao Q."/>
            <person name="Li Y."/>
            <person name="Deng W."/>
            <person name="Jiang X."/>
            <person name="Wang W."/>
            <person name="Chen Q."/>
            <person name="Zhang S."/>
            <person name="Li H."/>
            <person name="Wu J."/>
            <person name="Wang P."/>
            <person name="Li P."/>
            <person name="Shi C."/>
            <person name="Zheng F."/>
            <person name="Jian J."/>
            <person name="Huang B."/>
            <person name="Shan D."/>
            <person name="Shi M."/>
            <person name="Fang C."/>
            <person name="Yue Y."/>
            <person name="Li F."/>
            <person name="Li D."/>
            <person name="Wei S."/>
            <person name="Han B."/>
            <person name="Jiang C."/>
            <person name="Yin Y."/>
            <person name="Xia T."/>
            <person name="Zhang Z."/>
            <person name="Bennetzen J.L."/>
            <person name="Zhao S."/>
            <person name="Wan X."/>
        </authorList>
    </citation>
    <scope>NUCLEOTIDE SEQUENCE [LARGE SCALE GENOMIC DNA]</scope>
    <source>
        <strain evidence="26">cv. Shuchazao</strain>
        <tissue evidence="25">Leaf</tissue>
    </source>
</reference>
<keyword evidence="12" id="KW-0677">Repeat</keyword>
<protein>
    <recommendedName>
        <fullName evidence="4">non-specific serine/threonine protein kinase</fullName>
        <ecNumber evidence="4">2.7.11.1</ecNumber>
    </recommendedName>
</protein>
<evidence type="ECO:0000256" key="15">
    <source>
        <dbReference type="ARBA" id="ARBA00022840"/>
    </source>
</evidence>
<evidence type="ECO:0000256" key="12">
    <source>
        <dbReference type="ARBA" id="ARBA00022737"/>
    </source>
</evidence>
<accession>A0A4S4D7V6</accession>
<evidence type="ECO:0000256" key="14">
    <source>
        <dbReference type="ARBA" id="ARBA00022777"/>
    </source>
</evidence>
<dbReference type="FunFam" id="3.80.10.10:FF:001158">
    <property type="entry name" value="Leucine-rich repeat protein kinase family protein"/>
    <property type="match status" value="1"/>
</dbReference>
<dbReference type="PROSITE" id="PS00107">
    <property type="entry name" value="PROTEIN_KINASE_ATP"/>
    <property type="match status" value="1"/>
</dbReference>
<dbReference type="Pfam" id="PF08263">
    <property type="entry name" value="LRRNT_2"/>
    <property type="match status" value="1"/>
</dbReference>
<dbReference type="EMBL" id="SDRB02012188">
    <property type="protein sequence ID" value="THF98522.1"/>
    <property type="molecule type" value="Genomic_DNA"/>
</dbReference>
<dbReference type="PANTHER" id="PTHR27008:SF596">
    <property type="entry name" value="OS02G0215500 PROTEIN"/>
    <property type="match status" value="1"/>
</dbReference>
<evidence type="ECO:0000256" key="16">
    <source>
        <dbReference type="ARBA" id="ARBA00022989"/>
    </source>
</evidence>
<dbReference type="InterPro" id="IPR051809">
    <property type="entry name" value="Plant_receptor-like_S/T_kinase"/>
</dbReference>
<keyword evidence="16 23" id="KW-1133">Transmembrane helix</keyword>
<proteinExistence type="inferred from homology"/>
<evidence type="ECO:0000256" key="13">
    <source>
        <dbReference type="ARBA" id="ARBA00022741"/>
    </source>
</evidence>
<dbReference type="Pfam" id="PF00069">
    <property type="entry name" value="Pkinase"/>
    <property type="match status" value="1"/>
</dbReference>
<dbReference type="InterPro" id="IPR003591">
    <property type="entry name" value="Leu-rich_rpt_typical-subtyp"/>
</dbReference>
<evidence type="ECO:0000256" key="3">
    <source>
        <dbReference type="ARBA" id="ARBA00009592"/>
    </source>
</evidence>
<dbReference type="GO" id="GO:0005886">
    <property type="term" value="C:plasma membrane"/>
    <property type="evidence" value="ECO:0007669"/>
    <property type="project" value="UniProtKB-SubCell"/>
</dbReference>
<dbReference type="FunFam" id="3.80.10.10:FF:000275">
    <property type="entry name" value="Leucine-rich repeat receptor-like protein kinase"/>
    <property type="match status" value="1"/>
</dbReference>
<dbReference type="Gene3D" id="3.80.10.10">
    <property type="entry name" value="Ribonuclease Inhibitor"/>
    <property type="match status" value="3"/>
</dbReference>
<dbReference type="Gene3D" id="1.10.510.10">
    <property type="entry name" value="Transferase(Phosphotransferase) domain 1"/>
    <property type="match status" value="1"/>
</dbReference>
<dbReference type="Pfam" id="PF13855">
    <property type="entry name" value="LRR_8"/>
    <property type="match status" value="1"/>
</dbReference>
<evidence type="ECO:0000256" key="9">
    <source>
        <dbReference type="ARBA" id="ARBA00022679"/>
    </source>
</evidence>
<dbReference type="GO" id="GO:0004674">
    <property type="term" value="F:protein serine/threonine kinase activity"/>
    <property type="evidence" value="ECO:0007669"/>
    <property type="project" value="UniProtKB-KW"/>
</dbReference>
<dbReference type="PROSITE" id="PS50011">
    <property type="entry name" value="PROTEIN_KINASE_DOM"/>
    <property type="match status" value="1"/>
</dbReference>
<evidence type="ECO:0000256" key="10">
    <source>
        <dbReference type="ARBA" id="ARBA00022692"/>
    </source>
</evidence>
<dbReference type="FunFam" id="3.30.200.20:FF:000432">
    <property type="entry name" value="LRR receptor-like serine/threonine-protein kinase EFR"/>
    <property type="match status" value="1"/>
</dbReference>
<evidence type="ECO:0000256" key="4">
    <source>
        <dbReference type="ARBA" id="ARBA00012513"/>
    </source>
</evidence>
<evidence type="ECO:0000256" key="2">
    <source>
        <dbReference type="ARBA" id="ARBA00008684"/>
    </source>
</evidence>
<dbReference type="GO" id="GO:0006952">
    <property type="term" value="P:defense response"/>
    <property type="evidence" value="ECO:0007669"/>
    <property type="project" value="UniProtKB-ARBA"/>
</dbReference>
<keyword evidence="6" id="KW-0723">Serine/threonine-protein kinase</keyword>
<keyword evidence="18" id="KW-0675">Receptor</keyword>
<dbReference type="SUPFAM" id="SSF52058">
    <property type="entry name" value="L domain-like"/>
    <property type="match status" value="2"/>
</dbReference>
<dbReference type="SMART" id="SM00369">
    <property type="entry name" value="LRR_TYP"/>
    <property type="match status" value="8"/>
</dbReference>
<dbReference type="PANTHER" id="PTHR27008">
    <property type="entry name" value="OS04G0122200 PROTEIN"/>
    <property type="match status" value="1"/>
</dbReference>
<keyword evidence="13 22" id="KW-0547">Nucleotide-binding</keyword>
<feature type="transmembrane region" description="Helical" evidence="23">
    <location>
        <begin position="730"/>
        <end position="755"/>
    </location>
</feature>
<keyword evidence="17 23" id="KW-0472">Membrane</keyword>
<evidence type="ECO:0000256" key="21">
    <source>
        <dbReference type="ARBA" id="ARBA00048679"/>
    </source>
</evidence>
<evidence type="ECO:0000256" key="11">
    <source>
        <dbReference type="ARBA" id="ARBA00022729"/>
    </source>
</evidence>
<keyword evidence="19" id="KW-0325">Glycoprotein</keyword>
<dbReference type="InterPro" id="IPR001611">
    <property type="entry name" value="Leu-rich_rpt"/>
</dbReference>
<dbReference type="FunFam" id="1.10.510.10:FF:000358">
    <property type="entry name" value="Putative leucine-rich repeat receptor-like serine/threonine-protein kinase"/>
    <property type="match status" value="1"/>
</dbReference>
<evidence type="ECO:0000256" key="7">
    <source>
        <dbReference type="ARBA" id="ARBA00022553"/>
    </source>
</evidence>
<dbReference type="Pfam" id="PF00560">
    <property type="entry name" value="LRR_1"/>
    <property type="match status" value="8"/>
</dbReference>
<keyword evidence="15 22" id="KW-0067">ATP-binding</keyword>
<evidence type="ECO:0000313" key="25">
    <source>
        <dbReference type="EMBL" id="THF98522.1"/>
    </source>
</evidence>
<dbReference type="Proteomes" id="UP000306102">
    <property type="component" value="Unassembled WGS sequence"/>
</dbReference>
<comment type="similarity">
    <text evidence="3">Belongs to the RLP family.</text>
</comment>
<keyword evidence="10 23" id="KW-0812">Transmembrane</keyword>
<comment type="catalytic activity">
    <reaction evidence="20">
        <text>L-threonyl-[protein] + ATP = O-phospho-L-threonyl-[protein] + ADP + H(+)</text>
        <dbReference type="Rhea" id="RHEA:46608"/>
        <dbReference type="Rhea" id="RHEA-COMP:11060"/>
        <dbReference type="Rhea" id="RHEA-COMP:11605"/>
        <dbReference type="ChEBI" id="CHEBI:15378"/>
        <dbReference type="ChEBI" id="CHEBI:30013"/>
        <dbReference type="ChEBI" id="CHEBI:30616"/>
        <dbReference type="ChEBI" id="CHEBI:61977"/>
        <dbReference type="ChEBI" id="CHEBI:456216"/>
        <dbReference type="EC" id="2.7.11.1"/>
    </reaction>
</comment>